<dbReference type="Proteomes" id="UP000031737">
    <property type="component" value="Unassembled WGS sequence"/>
</dbReference>
<accession>A0A061JE58</accession>
<feature type="transmembrane region" description="Helical" evidence="1">
    <location>
        <begin position="112"/>
        <end position="134"/>
    </location>
</feature>
<feature type="domain" description="Cytochrome b5 heme-binding" evidence="2">
    <location>
        <begin position="1"/>
        <end position="82"/>
    </location>
</feature>
<evidence type="ECO:0000313" key="3">
    <source>
        <dbReference type="EMBL" id="ESL11757.1"/>
    </source>
</evidence>
<organism evidence="3 4">
    <name type="scientific">Trypanosoma rangeli SC58</name>
    <dbReference type="NCBI Taxonomy" id="429131"/>
    <lineage>
        <taxon>Eukaryota</taxon>
        <taxon>Discoba</taxon>
        <taxon>Euglenozoa</taxon>
        <taxon>Kinetoplastea</taxon>
        <taxon>Metakinetoplastina</taxon>
        <taxon>Trypanosomatida</taxon>
        <taxon>Trypanosomatidae</taxon>
        <taxon>Trypanosoma</taxon>
        <taxon>Herpetosoma</taxon>
    </lineage>
</organism>
<keyword evidence="1" id="KW-1133">Transmembrane helix</keyword>
<dbReference type="AlphaFoldDB" id="A0A061JE58"/>
<dbReference type="InterPro" id="IPR005804">
    <property type="entry name" value="FA_desaturase_dom"/>
</dbReference>
<dbReference type="PIRSF" id="PIRSF015921">
    <property type="entry name" value="FA_sphinglp_des"/>
    <property type="match status" value="1"/>
</dbReference>
<dbReference type="PANTHER" id="PTHR19353:SF75">
    <property type="entry name" value="FATTY ACID DESATURASE, PUTATIVE-RELATED"/>
    <property type="match status" value="1"/>
</dbReference>
<evidence type="ECO:0000256" key="1">
    <source>
        <dbReference type="SAM" id="Phobius"/>
    </source>
</evidence>
<evidence type="ECO:0000313" key="4">
    <source>
        <dbReference type="Proteomes" id="UP000031737"/>
    </source>
</evidence>
<dbReference type="InterPro" id="IPR036400">
    <property type="entry name" value="Cyt_B5-like_heme/steroid_sf"/>
</dbReference>
<dbReference type="GO" id="GO:0006629">
    <property type="term" value="P:lipid metabolic process"/>
    <property type="evidence" value="ECO:0007669"/>
    <property type="project" value="InterPro"/>
</dbReference>
<dbReference type="CDD" id="cd03506">
    <property type="entry name" value="Delta6-FADS-like"/>
    <property type="match status" value="1"/>
</dbReference>
<dbReference type="OrthoDB" id="260519at2759"/>
<keyword evidence="1" id="KW-0472">Membrane</keyword>
<dbReference type="Pfam" id="PF00173">
    <property type="entry name" value="Cyt-b5"/>
    <property type="match status" value="1"/>
</dbReference>
<feature type="transmembrane region" description="Helical" evidence="1">
    <location>
        <begin position="295"/>
        <end position="316"/>
    </location>
</feature>
<gene>
    <name evidence="3" type="ORF">TRSC58_00485</name>
</gene>
<dbReference type="VEuPathDB" id="TriTrypDB:TRSC58_00485"/>
<feature type="transmembrane region" description="Helical" evidence="1">
    <location>
        <begin position="232"/>
        <end position="256"/>
    </location>
</feature>
<keyword evidence="4" id="KW-1185">Reference proteome</keyword>
<reference evidence="3 4" key="1">
    <citation type="submission" date="2013-07" db="EMBL/GenBank/DDBJ databases">
        <authorList>
            <person name="Stoco P.H."/>
            <person name="Wagner G."/>
            <person name="Gerber A."/>
            <person name="Zaha A."/>
            <person name="Thompson C."/>
            <person name="Bartholomeu D.C."/>
            <person name="Luckemeyer D.D."/>
            <person name="Bahia D."/>
            <person name="Loreto E."/>
            <person name="Prestes E.B."/>
            <person name="Lima F.M."/>
            <person name="Rodrigues-Luiz G."/>
            <person name="Vallejo G.A."/>
            <person name="Filho J.F."/>
            <person name="Monteiro K.M."/>
            <person name="Tyler K.M."/>
            <person name="de Almeida L.G."/>
            <person name="Ortiz M.F."/>
            <person name="Siervo M.A."/>
            <person name="de Moraes M.H."/>
            <person name="Cunha O.L."/>
            <person name="Mendonca-Neto R."/>
            <person name="Silva R."/>
            <person name="Teixeira S.M."/>
            <person name="Murta S.M."/>
            <person name="Sincero T.C."/>
            <person name="Mendes T.A."/>
            <person name="Urmenyi T.P."/>
            <person name="Silva V.G."/>
            <person name="da Rocha W.D."/>
            <person name="Andersson B."/>
            <person name="Romanha A.J."/>
            <person name="Steindel M."/>
            <person name="de Vasconcelos A.T."/>
            <person name="Grisard E.C."/>
        </authorList>
    </citation>
    <scope>NUCLEOTIDE SEQUENCE [LARGE SCALE GENOMIC DNA]</scope>
    <source>
        <strain evidence="3 4">SC58</strain>
    </source>
</reference>
<dbReference type="InterPro" id="IPR012171">
    <property type="entry name" value="Fatty_acid_desaturase"/>
</dbReference>
<dbReference type="Gene3D" id="3.10.120.10">
    <property type="entry name" value="Cytochrome b5-like heme/steroid binding domain"/>
    <property type="match status" value="1"/>
</dbReference>
<protein>
    <submittedName>
        <fullName evidence="3">Delta-6 fatty acid desaturase</fullName>
    </submittedName>
</protein>
<dbReference type="GO" id="GO:0016020">
    <property type="term" value="C:membrane"/>
    <property type="evidence" value="ECO:0007669"/>
    <property type="project" value="TreeGrafter"/>
</dbReference>
<dbReference type="EMBL" id="AUPL01000485">
    <property type="protein sequence ID" value="ESL11757.1"/>
    <property type="molecule type" value="Genomic_DNA"/>
</dbReference>
<dbReference type="PANTHER" id="PTHR19353">
    <property type="entry name" value="FATTY ACID DESATURASE 2"/>
    <property type="match status" value="1"/>
</dbReference>
<dbReference type="SUPFAM" id="SSF55856">
    <property type="entry name" value="Cytochrome b5-like heme/steroid binding domain"/>
    <property type="match status" value="1"/>
</dbReference>
<sequence length="431" mass="48941">MSESNAGSATHTGKTDAMRIDGVYYDTVKLAAIHPGGPMMIKMANGTDATRIFVSYHRRRFPHEKYKHVQVPSEDVQSGLIADEATPNFDLYLELCDKVRPLIRPTKGFAPWYYFIKAAVWCIIVIALDVYAVFTWRPLYLTFLQSLAMAMVGLNVQHDANHGALSVNPVINRMFGLMQDVLGGSSISWIIHHDFIHHIYTNEPHRDLDLEISLLRLHRFIPKRYYHTLQQVYFLVLEAVFGPIHVLSNACFLWSGPEKRLRFISNEWKLSCLMTLIPPLRLGFSFLHAPTVFDALVGFFTQYAVGGMYLAFFFLISHNFTGVRKEGNTDGACFLRAQVETSSSVGGWWLGQINGGLNYQIEHHLFPRVHHGYYHYIAPTVRAFCVQHGISYARFNTLWDNVISTVDHLNIYGHGKEQTVAVEGLEATASN</sequence>
<dbReference type="Pfam" id="PF00487">
    <property type="entry name" value="FA_desaturase"/>
    <property type="match status" value="1"/>
</dbReference>
<comment type="caution">
    <text evidence="3">The sequence shown here is derived from an EMBL/GenBank/DDBJ whole genome shotgun (WGS) entry which is preliminary data.</text>
</comment>
<dbReference type="InterPro" id="IPR001199">
    <property type="entry name" value="Cyt_B5-like_heme/steroid-bd"/>
</dbReference>
<proteinExistence type="predicted"/>
<dbReference type="PROSITE" id="PS50255">
    <property type="entry name" value="CYTOCHROME_B5_2"/>
    <property type="match status" value="1"/>
</dbReference>
<name>A0A061JE58_TRYRA</name>
<evidence type="ECO:0000259" key="2">
    <source>
        <dbReference type="PROSITE" id="PS50255"/>
    </source>
</evidence>
<keyword evidence="1" id="KW-0812">Transmembrane</keyword>
<dbReference type="GO" id="GO:0016717">
    <property type="term" value="F:oxidoreductase activity, acting on paired donors, with oxidation of a pair of donors resulting in the reduction of molecular oxygen to two molecules of water"/>
    <property type="evidence" value="ECO:0007669"/>
    <property type="project" value="TreeGrafter"/>
</dbReference>